<dbReference type="GO" id="GO:0043005">
    <property type="term" value="C:neuron projection"/>
    <property type="evidence" value="ECO:0007669"/>
    <property type="project" value="TreeGrafter"/>
</dbReference>
<evidence type="ECO:0000256" key="3">
    <source>
        <dbReference type="ARBA" id="ARBA00022473"/>
    </source>
</evidence>
<dbReference type="InterPro" id="IPR036513">
    <property type="entry name" value="STAS_dom_sf"/>
</dbReference>
<keyword evidence="11" id="KW-0862">Zinc</keyword>
<comment type="function">
    <text evidence="19">Extracellular matrix serine protease secreted by pioneer neurons that plays a role in layering of neurons in the cerebral cortex and cerebellum by coordinating cell positioning during neurodevelopment. Regulates microtubule function in neurons and neuronal migration. Binding to the extracellular domains of lipoprotein receptors VLDLR and LRP8/APOER2 induces tyrosine phosphorylation of DAB1 and modulation of TAU phosphorylation. Affects migration of sympathetic preganglionic neurons in the spinal cord, where it seems to act as a barrier to neuronal migration. Enzymatic activity is important for the modulation of cell adhesion.</text>
</comment>
<dbReference type="GO" id="GO:0006508">
    <property type="term" value="P:proteolysis"/>
    <property type="evidence" value="ECO:0007669"/>
    <property type="project" value="UniProtKB-KW"/>
</dbReference>
<evidence type="ECO:0000256" key="15">
    <source>
        <dbReference type="ARBA" id="ARBA00023136"/>
    </source>
</evidence>
<sequence>MILKALMLSDESRRARLILAEWKGSAMPSEAPAPLTHECPGVSNACPAKRRDTTVSWAPVSTLEAPGISWTLLHEMDYQKYISVRHDYILLPEHALTNTTRLRWWQPFTISNGIVVSGPDRAQWALDNILIGGAEINPSQLVDTFDDEGTSHEENWSFYPNAVRTAGFCGNPSFHLYWPNKKKDKTHNILSSRELIIQPGYMMQFKIVVGCEATSCGDLHSVMLEYTKDARTDSWQLVQTHCLPSSSNSIGCSPFQFHEATIYNSVNSSMWRRITIQLPDHVSSSATQFRWIQKGEELEKQSWAIDHVYIGEACPKLCSGHGYCTTGAICICDEGYQGDDCSVFSHDLPSYIKDNFESERVTEINWETIQGGVIGNGCGQLAPYAHGDSLYFNGCQIRQAVTKPLDLTRASFLAKNKIVTFPMSVFFNFWSANCENVLNSLEGISESNQETPARKLDAALERLVMCVNRVDEADTEAEDDSSGFSVETVELFFLGSCSMRSIMEHSQEHEASLEQTQRYCVQRPIYNEELLQGQLHRRERTPQTLRQKIAHSCRCSSKKAKSHLYSCIPILKWLPRYPVKEYLLGDIISGISTGVMQLPQGLAYALLAAVPPVFGLYSSFYPVFLYTFFGTSKHISIGTFAVISMMVGGVAVRQVPDEMIPVGYNSTNVTDSLEYFDARDTKRVQVAVTLAFLSGIIQLCLGLLRFGFVAIYLTEPLVRGFTTAAAVHVFTSQLKYLLGIKTSRYSGPLSVVYSIAAVLSKITTTNIAALIVGLTCIVLLLIGKEINLRFKKKLPVPIPMEIIVVIIGTGVSAGMNLSESYRVDVVGNIPQGLRAPAVPDIQLIPAIFVDAIAIAIVGFSMAVSMAKIFALKHGYTIDGNQELIALGICNSVGSFFQSFSITCSMSRSLVQESTGGKTQIAGALSSIMVLLVIVAIGYLFEPLPQVKEYPGIKIFQANASLYFANSESYTSALKKKTGVDPCAVLAARRKAQKRHAREIKKANTLRKKAVLKLVNSSVNIYLCFIS</sequence>
<dbReference type="InterPro" id="IPR011547">
    <property type="entry name" value="SLC26A/SulP_dom"/>
</dbReference>
<accession>A0A2I0U6X2</accession>
<evidence type="ECO:0000256" key="12">
    <source>
        <dbReference type="ARBA" id="ARBA00022837"/>
    </source>
</evidence>
<dbReference type="PROSITE" id="PS01130">
    <property type="entry name" value="SLC26A"/>
    <property type="match status" value="1"/>
</dbReference>
<reference evidence="24" key="1">
    <citation type="submission" date="2017-11" db="EMBL/GenBank/DDBJ databases">
        <authorList>
            <person name="Lima N.C."/>
            <person name="Parody-Merino A.M."/>
            <person name="Battley P.F."/>
            <person name="Fidler A.E."/>
            <person name="Prosdocimi F."/>
        </authorList>
    </citation>
    <scope>NUCLEOTIDE SEQUENCE [LARGE SCALE GENOMIC DNA]</scope>
</reference>
<keyword evidence="24" id="KW-1185">Reference proteome</keyword>
<evidence type="ECO:0000256" key="1">
    <source>
        <dbReference type="ARBA" id="ARBA00004141"/>
    </source>
</evidence>
<evidence type="ECO:0000256" key="13">
    <source>
        <dbReference type="ARBA" id="ARBA00022889"/>
    </source>
</evidence>
<feature type="transmembrane region" description="Helical" evidence="21">
    <location>
        <begin position="883"/>
        <end position="900"/>
    </location>
</feature>
<dbReference type="AlphaFoldDB" id="A0A2I0U6X2"/>
<evidence type="ECO:0000313" key="23">
    <source>
        <dbReference type="EMBL" id="PKU41762.1"/>
    </source>
</evidence>
<dbReference type="InterPro" id="IPR049419">
    <property type="entry name" value="Reelin_subrepeat-B"/>
</dbReference>
<dbReference type="PROSITE" id="PS00022">
    <property type="entry name" value="EGF_1"/>
    <property type="match status" value="1"/>
</dbReference>
<dbReference type="PROSITE" id="PS01186">
    <property type="entry name" value="EGF_2"/>
    <property type="match status" value="1"/>
</dbReference>
<comment type="caution">
    <text evidence="20">Lacks conserved residue(s) required for the propagation of feature annotation.</text>
</comment>
<keyword evidence="8" id="KW-0479">Metal-binding</keyword>
<evidence type="ECO:0000256" key="18">
    <source>
        <dbReference type="ARBA" id="ARBA00044961"/>
    </source>
</evidence>
<dbReference type="GO" id="GO:0007417">
    <property type="term" value="P:central nervous system development"/>
    <property type="evidence" value="ECO:0007669"/>
    <property type="project" value="InterPro"/>
</dbReference>
<feature type="transmembrane region" description="Helical" evidence="21">
    <location>
        <begin position="920"/>
        <end position="940"/>
    </location>
</feature>
<evidence type="ECO:0000256" key="16">
    <source>
        <dbReference type="ARBA" id="ARBA00023773"/>
    </source>
</evidence>
<comment type="similarity">
    <text evidence="16">Belongs to the reelin family.</text>
</comment>
<evidence type="ECO:0000256" key="4">
    <source>
        <dbReference type="ARBA" id="ARBA00022525"/>
    </source>
</evidence>
<proteinExistence type="inferred from homology"/>
<keyword evidence="3" id="KW-0217">Developmental protein</keyword>
<keyword evidence="7 21" id="KW-0812">Transmembrane</keyword>
<feature type="domain" description="EGF-like" evidence="22">
    <location>
        <begin position="310"/>
        <end position="342"/>
    </location>
</feature>
<reference evidence="24" key="2">
    <citation type="submission" date="2017-12" db="EMBL/GenBank/DDBJ databases">
        <title>Genome sequence of the Bar-tailed Godwit (Limosa lapponica baueri).</title>
        <authorList>
            <person name="Lima N.C.B."/>
            <person name="Parody-Merino A.M."/>
            <person name="Battley P.F."/>
            <person name="Fidler A.E."/>
            <person name="Prosdocimi F."/>
        </authorList>
    </citation>
    <scope>NUCLEOTIDE SEQUENCE [LARGE SCALE GENOMIC DNA]</scope>
</reference>
<evidence type="ECO:0000256" key="5">
    <source>
        <dbReference type="ARBA" id="ARBA00022530"/>
    </source>
</evidence>
<dbReference type="Pfam" id="PF21471">
    <property type="entry name" value="Reelin_subrepeat-B"/>
    <property type="match status" value="2"/>
</dbReference>
<dbReference type="InterPro" id="IPR000742">
    <property type="entry name" value="EGF"/>
</dbReference>
<dbReference type="GO" id="GO:0016020">
    <property type="term" value="C:membrane"/>
    <property type="evidence" value="ECO:0007669"/>
    <property type="project" value="UniProtKB-SubCell"/>
</dbReference>
<keyword evidence="5" id="KW-0272">Extracellular matrix</keyword>
<evidence type="ECO:0000256" key="2">
    <source>
        <dbReference type="ARBA" id="ARBA00004498"/>
    </source>
</evidence>
<dbReference type="InterPro" id="IPR018045">
    <property type="entry name" value="S04_transporter_CS"/>
</dbReference>
<dbReference type="GO" id="GO:0007155">
    <property type="term" value="P:cell adhesion"/>
    <property type="evidence" value="ECO:0007669"/>
    <property type="project" value="UniProtKB-KW"/>
</dbReference>
<feature type="disulfide bond" evidence="20">
    <location>
        <begin position="314"/>
        <end position="324"/>
    </location>
</feature>
<dbReference type="Pfam" id="PF23106">
    <property type="entry name" value="EGF_Teneurin"/>
    <property type="match status" value="1"/>
</dbReference>
<dbReference type="Gene3D" id="2.60.120.260">
    <property type="entry name" value="Galactose-binding domain-like"/>
    <property type="match status" value="3"/>
</dbReference>
<dbReference type="Proteomes" id="UP000233556">
    <property type="component" value="Unassembled WGS sequence"/>
</dbReference>
<comment type="subcellular location">
    <subcellularLocation>
        <location evidence="1">Membrane</location>
        <topology evidence="1">Multi-pass membrane protein</topology>
    </subcellularLocation>
    <subcellularLocation>
        <location evidence="2">Secreted</location>
        <location evidence="2">Extracellular space</location>
        <location evidence="2">Extracellular matrix</location>
    </subcellularLocation>
</comment>
<dbReference type="CDD" id="cd10044">
    <property type="entry name" value="Reelin_repeat_8_subrepeat_1"/>
    <property type="match status" value="1"/>
</dbReference>
<organism evidence="23 24">
    <name type="scientific">Limosa lapponica baueri</name>
    <dbReference type="NCBI Taxonomy" id="1758121"/>
    <lineage>
        <taxon>Eukaryota</taxon>
        <taxon>Metazoa</taxon>
        <taxon>Chordata</taxon>
        <taxon>Craniata</taxon>
        <taxon>Vertebrata</taxon>
        <taxon>Euteleostomi</taxon>
        <taxon>Archelosauria</taxon>
        <taxon>Archosauria</taxon>
        <taxon>Dinosauria</taxon>
        <taxon>Saurischia</taxon>
        <taxon>Theropoda</taxon>
        <taxon>Coelurosauria</taxon>
        <taxon>Aves</taxon>
        <taxon>Neognathae</taxon>
        <taxon>Neoaves</taxon>
        <taxon>Charadriiformes</taxon>
        <taxon>Scolopacidae</taxon>
        <taxon>Limosa</taxon>
    </lineage>
</organism>
<keyword evidence="10" id="KW-0720">Serine protease</keyword>
<evidence type="ECO:0000256" key="19">
    <source>
        <dbReference type="ARBA" id="ARBA00046064"/>
    </source>
</evidence>
<dbReference type="OrthoDB" id="288203at2759"/>
<keyword evidence="9" id="KW-0378">Hydrolase</keyword>
<keyword evidence="6" id="KW-0645">Protease</keyword>
<dbReference type="EMBL" id="KZ506079">
    <property type="protein sequence ID" value="PKU41762.1"/>
    <property type="molecule type" value="Genomic_DNA"/>
</dbReference>
<keyword evidence="12" id="KW-0106">Calcium</keyword>
<keyword evidence="15 21" id="KW-0472">Membrane</keyword>
<keyword evidence="20" id="KW-1015">Disulfide bond</keyword>
<evidence type="ECO:0000256" key="11">
    <source>
        <dbReference type="ARBA" id="ARBA00022833"/>
    </source>
</evidence>
<dbReference type="PROSITE" id="PS50026">
    <property type="entry name" value="EGF_3"/>
    <property type="match status" value="1"/>
</dbReference>
<protein>
    <recommendedName>
        <fullName evidence="17">Reelin</fullName>
    </recommendedName>
</protein>
<keyword evidence="20" id="KW-0245">EGF-like domain</keyword>
<dbReference type="PANTHER" id="PTHR11841">
    <property type="entry name" value="REELIN"/>
    <property type="match status" value="1"/>
</dbReference>
<evidence type="ECO:0000256" key="14">
    <source>
        <dbReference type="ARBA" id="ARBA00022989"/>
    </source>
</evidence>
<dbReference type="Gene3D" id="3.30.750.24">
    <property type="entry name" value="STAS domain"/>
    <property type="match status" value="1"/>
</dbReference>
<dbReference type="GO" id="GO:0046872">
    <property type="term" value="F:metal ion binding"/>
    <property type="evidence" value="ECO:0007669"/>
    <property type="project" value="UniProtKB-KW"/>
</dbReference>
<evidence type="ECO:0000256" key="8">
    <source>
        <dbReference type="ARBA" id="ARBA00022723"/>
    </source>
</evidence>
<keyword evidence="4" id="KW-0964">Secreted</keyword>
<dbReference type="GO" id="GO:0001764">
    <property type="term" value="P:neuron migration"/>
    <property type="evidence" value="ECO:0007669"/>
    <property type="project" value="InterPro"/>
</dbReference>
<evidence type="ECO:0000256" key="20">
    <source>
        <dbReference type="PROSITE-ProRule" id="PRU00076"/>
    </source>
</evidence>
<evidence type="ECO:0000256" key="9">
    <source>
        <dbReference type="ARBA" id="ARBA00022801"/>
    </source>
</evidence>
<feature type="transmembrane region" description="Helical" evidence="21">
    <location>
        <begin position="751"/>
        <end position="782"/>
    </location>
</feature>
<feature type="transmembrane region" description="Helical" evidence="21">
    <location>
        <begin position="843"/>
        <end position="871"/>
    </location>
</feature>
<feature type="disulfide bond" evidence="20">
    <location>
        <begin position="332"/>
        <end position="341"/>
    </location>
</feature>
<dbReference type="FunFam" id="2.60.120.260:FF:000003">
    <property type="entry name" value="Reelin"/>
    <property type="match status" value="1"/>
</dbReference>
<keyword evidence="14 21" id="KW-1133">Transmembrane helix</keyword>
<evidence type="ECO:0000259" key="22">
    <source>
        <dbReference type="PROSITE" id="PS50026"/>
    </source>
</evidence>
<feature type="transmembrane region" description="Helical" evidence="21">
    <location>
        <begin position="602"/>
        <end position="629"/>
    </location>
</feature>
<dbReference type="GO" id="GO:0008271">
    <property type="term" value="F:secondary active sulfate transmembrane transporter activity"/>
    <property type="evidence" value="ECO:0007669"/>
    <property type="project" value="InterPro"/>
</dbReference>
<evidence type="ECO:0000256" key="7">
    <source>
        <dbReference type="ARBA" id="ARBA00022692"/>
    </source>
</evidence>
<evidence type="ECO:0000256" key="21">
    <source>
        <dbReference type="SAM" id="Phobius"/>
    </source>
</evidence>
<keyword evidence="13" id="KW-0130">Cell adhesion</keyword>
<dbReference type="PANTHER" id="PTHR11841:SF1">
    <property type="entry name" value="REELIN"/>
    <property type="match status" value="1"/>
</dbReference>
<evidence type="ECO:0000256" key="6">
    <source>
        <dbReference type="ARBA" id="ARBA00022670"/>
    </source>
</evidence>
<dbReference type="GO" id="GO:0005615">
    <property type="term" value="C:extracellular space"/>
    <property type="evidence" value="ECO:0007669"/>
    <property type="project" value="TreeGrafter"/>
</dbReference>
<dbReference type="GO" id="GO:0008236">
    <property type="term" value="F:serine-type peptidase activity"/>
    <property type="evidence" value="ECO:0007669"/>
    <property type="project" value="UniProtKB-KW"/>
</dbReference>
<evidence type="ECO:0000256" key="17">
    <source>
        <dbReference type="ARBA" id="ARBA00023900"/>
    </source>
</evidence>
<dbReference type="InterPro" id="IPR034968">
    <property type="entry name" value="Reelin"/>
</dbReference>
<feature type="transmembrane region" description="Helical" evidence="21">
    <location>
        <begin position="794"/>
        <end position="815"/>
    </location>
</feature>
<gene>
    <name evidence="23" type="ORF">llap_7938</name>
</gene>
<evidence type="ECO:0000313" key="24">
    <source>
        <dbReference type="Proteomes" id="UP000233556"/>
    </source>
</evidence>
<evidence type="ECO:0000256" key="10">
    <source>
        <dbReference type="ARBA" id="ARBA00022825"/>
    </source>
</evidence>
<comment type="subunit">
    <text evidence="18">Oligomer of disulfide-linked homodimers.</text>
</comment>
<dbReference type="GO" id="GO:0070325">
    <property type="term" value="F:lipoprotein particle receptor binding"/>
    <property type="evidence" value="ECO:0007669"/>
    <property type="project" value="InterPro"/>
</dbReference>
<dbReference type="Pfam" id="PF00916">
    <property type="entry name" value="Sulfate_transp"/>
    <property type="match status" value="1"/>
</dbReference>
<feature type="transmembrane region" description="Helical" evidence="21">
    <location>
        <begin position="686"/>
        <end position="713"/>
    </location>
</feature>
<name>A0A2I0U6X2_LIMLA</name>